<dbReference type="GeneID" id="19271820"/>
<evidence type="ECO:0008006" key="4">
    <source>
        <dbReference type="Google" id="ProtNLM"/>
    </source>
</evidence>
<protein>
    <recommendedName>
        <fullName evidence="4">Methyltransferase domain-containing protein</fullName>
    </recommendedName>
</protein>
<keyword evidence="1" id="KW-0472">Membrane</keyword>
<dbReference type="AlphaFoldDB" id="W3X6Y1"/>
<feature type="transmembrane region" description="Helical" evidence="1">
    <location>
        <begin position="20"/>
        <end position="37"/>
    </location>
</feature>
<dbReference type="EMBL" id="KI912112">
    <property type="protein sequence ID" value="ETS81805.1"/>
    <property type="molecule type" value="Genomic_DNA"/>
</dbReference>
<accession>W3X6Y1</accession>
<dbReference type="HOGENOM" id="CLU_039068_3_0_1"/>
<keyword evidence="3" id="KW-1185">Reference proteome</keyword>
<dbReference type="KEGG" id="pfy:PFICI_06807"/>
<sequence>MSSSALAAPGSTFRDLTCFAIGFGTALLVIASVALSFRRSDIYNVDHWKLNIRLPPTSMWMNMGYWKTTDNALIHQFDEACQRLLEEVLSTAGLLPPTAGTRRAKTDVAVLDLGIGCGDQTKSLVQLLGSAGRNLHYVGLTNVQAQVNIATRLKDNELESKAGVASIEISLADAAQPSSWSSAIHSTLLAQKAGPSRIPLFRYAAAELDASIMAFDLLLSDKATPAQRLIAQAIGVASQCPWGTFLPLAEYRAQLVGAGFDPELIETRDVTPHVFRGLVDFIDRQAESLSTYGIALTRYRVFQKVLKFFVASGVVRAVIIVAKRR</sequence>
<gene>
    <name evidence="2" type="ORF">PFICI_06807</name>
</gene>
<dbReference type="eggNOG" id="ENOG502S5S2">
    <property type="taxonomic scope" value="Eukaryota"/>
</dbReference>
<keyword evidence="1" id="KW-1133">Transmembrane helix</keyword>
<name>W3X6Y1_PESFW</name>
<dbReference type="RefSeq" id="XP_007833579.1">
    <property type="nucleotide sequence ID" value="XM_007835388.1"/>
</dbReference>
<reference evidence="3" key="1">
    <citation type="journal article" date="2015" name="BMC Genomics">
        <title>Genomic and transcriptomic analysis of the endophytic fungus Pestalotiopsis fici reveals its lifestyle and high potential for synthesis of natural products.</title>
        <authorList>
            <person name="Wang X."/>
            <person name="Zhang X."/>
            <person name="Liu L."/>
            <person name="Xiang M."/>
            <person name="Wang W."/>
            <person name="Sun X."/>
            <person name="Che Y."/>
            <person name="Guo L."/>
            <person name="Liu G."/>
            <person name="Guo L."/>
            <person name="Wang C."/>
            <person name="Yin W.B."/>
            <person name="Stadler M."/>
            <person name="Zhang X."/>
            <person name="Liu X."/>
        </authorList>
    </citation>
    <scope>NUCLEOTIDE SEQUENCE [LARGE SCALE GENOMIC DNA]</scope>
    <source>
        <strain evidence="3">W106-1 / CGMCC3.15140</strain>
    </source>
</reference>
<keyword evidence="1" id="KW-0812">Transmembrane</keyword>
<dbReference type="Gene3D" id="3.40.50.150">
    <property type="entry name" value="Vaccinia Virus protein VP39"/>
    <property type="match status" value="1"/>
</dbReference>
<dbReference type="SUPFAM" id="SSF53335">
    <property type="entry name" value="S-adenosyl-L-methionine-dependent methyltransferases"/>
    <property type="match status" value="1"/>
</dbReference>
<evidence type="ECO:0000313" key="3">
    <source>
        <dbReference type="Proteomes" id="UP000030651"/>
    </source>
</evidence>
<evidence type="ECO:0000256" key="1">
    <source>
        <dbReference type="SAM" id="Phobius"/>
    </source>
</evidence>
<organism evidence="2 3">
    <name type="scientific">Pestalotiopsis fici (strain W106-1 / CGMCC3.15140)</name>
    <dbReference type="NCBI Taxonomy" id="1229662"/>
    <lineage>
        <taxon>Eukaryota</taxon>
        <taxon>Fungi</taxon>
        <taxon>Dikarya</taxon>
        <taxon>Ascomycota</taxon>
        <taxon>Pezizomycotina</taxon>
        <taxon>Sordariomycetes</taxon>
        <taxon>Xylariomycetidae</taxon>
        <taxon>Amphisphaeriales</taxon>
        <taxon>Sporocadaceae</taxon>
        <taxon>Pestalotiopsis</taxon>
    </lineage>
</organism>
<dbReference type="InParanoid" id="W3X6Y1"/>
<proteinExistence type="predicted"/>
<evidence type="ECO:0000313" key="2">
    <source>
        <dbReference type="EMBL" id="ETS81805.1"/>
    </source>
</evidence>
<dbReference type="OrthoDB" id="61390at2759"/>
<dbReference type="OMA" id="MNMGYWE"/>
<dbReference type="Proteomes" id="UP000030651">
    <property type="component" value="Unassembled WGS sequence"/>
</dbReference>
<dbReference type="InterPro" id="IPR029063">
    <property type="entry name" value="SAM-dependent_MTases_sf"/>
</dbReference>